<feature type="chain" id="PRO_5026117991" description="Lipoprotein" evidence="1">
    <location>
        <begin position="24"/>
        <end position="142"/>
    </location>
</feature>
<name>A0A6I4U0W4_9SPHN</name>
<dbReference type="PROSITE" id="PS51257">
    <property type="entry name" value="PROKAR_LIPOPROTEIN"/>
    <property type="match status" value="1"/>
</dbReference>
<reference evidence="2 3" key="1">
    <citation type="submission" date="2019-12" db="EMBL/GenBank/DDBJ databases">
        <title>Genomic-based taxomic classification of the family Erythrobacteraceae.</title>
        <authorList>
            <person name="Xu L."/>
        </authorList>
    </citation>
    <scope>NUCLEOTIDE SEQUENCE [LARGE SCALE GENOMIC DNA]</scope>
    <source>
        <strain evidence="2 3">LMG 29519</strain>
    </source>
</reference>
<evidence type="ECO:0000256" key="1">
    <source>
        <dbReference type="SAM" id="SignalP"/>
    </source>
</evidence>
<dbReference type="OrthoDB" id="5489750at2"/>
<protein>
    <recommendedName>
        <fullName evidence="4">Lipoprotein</fullName>
    </recommendedName>
</protein>
<proteinExistence type="predicted"/>
<dbReference type="Proteomes" id="UP000429229">
    <property type="component" value="Unassembled WGS sequence"/>
</dbReference>
<keyword evidence="3" id="KW-1185">Reference proteome</keyword>
<sequence length="142" mass="14906">MKAAINLLSAALALAACSGNGPADGDRSAPTFDAIEEGEAVYFTGTEPFWSGEVVEDTVRYATPEDQDGSDVAVSRFAGLGGVSWSGEFDGQAFDLSITEGKCSDGMSDRNYPFVATLSVRGETRRGCAWTDARAFTGAEMP</sequence>
<comment type="caution">
    <text evidence="2">The sequence shown here is derived from an EMBL/GenBank/DDBJ whole genome shotgun (WGS) entry which is preliminary data.</text>
</comment>
<dbReference type="AlphaFoldDB" id="A0A6I4U0W4"/>
<organism evidence="2 3">
    <name type="scientific">Alteriqipengyuania halimionae</name>
    <dbReference type="NCBI Taxonomy" id="1926630"/>
    <lineage>
        <taxon>Bacteria</taxon>
        <taxon>Pseudomonadati</taxon>
        <taxon>Pseudomonadota</taxon>
        <taxon>Alphaproteobacteria</taxon>
        <taxon>Sphingomonadales</taxon>
        <taxon>Erythrobacteraceae</taxon>
        <taxon>Alteriqipengyuania</taxon>
    </lineage>
</organism>
<gene>
    <name evidence="2" type="ORF">GRI68_00105</name>
</gene>
<feature type="signal peptide" evidence="1">
    <location>
        <begin position="1"/>
        <end position="23"/>
    </location>
</feature>
<accession>A0A6I4U0W4</accession>
<evidence type="ECO:0008006" key="4">
    <source>
        <dbReference type="Google" id="ProtNLM"/>
    </source>
</evidence>
<evidence type="ECO:0000313" key="3">
    <source>
        <dbReference type="Proteomes" id="UP000429229"/>
    </source>
</evidence>
<keyword evidence="1" id="KW-0732">Signal</keyword>
<dbReference type="EMBL" id="WTYR01000001">
    <property type="protein sequence ID" value="MXP08583.1"/>
    <property type="molecule type" value="Genomic_DNA"/>
</dbReference>
<dbReference type="RefSeq" id="WP_160615126.1">
    <property type="nucleotide sequence ID" value="NZ_WTYR01000001.1"/>
</dbReference>
<evidence type="ECO:0000313" key="2">
    <source>
        <dbReference type="EMBL" id="MXP08583.1"/>
    </source>
</evidence>